<evidence type="ECO:0000256" key="2">
    <source>
        <dbReference type="ARBA" id="ARBA00023134"/>
    </source>
</evidence>
<feature type="region of interest" description="Disordered" evidence="4">
    <location>
        <begin position="127"/>
        <end position="179"/>
    </location>
</feature>
<dbReference type="PROSITE" id="PS51882">
    <property type="entry name" value="G_ALPHA"/>
    <property type="match status" value="1"/>
</dbReference>
<evidence type="ECO:0000313" key="5">
    <source>
        <dbReference type="EMBL" id="KAH9828700.1"/>
    </source>
</evidence>
<dbReference type="InterPro" id="IPR001019">
    <property type="entry name" value="Gprotein_alpha_su"/>
</dbReference>
<evidence type="ECO:0000256" key="4">
    <source>
        <dbReference type="SAM" id="MobiDB-lite"/>
    </source>
</evidence>
<sequence>MASSLFASSDADDPLSKALQPPPDESPADRARRLQQLKDAQAISHKIDEDIQESRKAFERRKKAIKILLLGQAESGKSTTLKNFQLAFSPQHFRSERTAWRTIVQLNLIRSIKRLLEVLQEEWDDSTQPLRTGAPDKGKAKAAALAPNPPSALAAAGRSPPKATVRFSTSPLTDQHRRMRMRLSPLVPIEEQLTRRLLPDANDRLQDVCVRAGSGWKGLLAGLQQDGGASKEPRRPSTADGKKDDPTAVLAACRDDIIALWEDPVVRAVLKRRAVRLQDMPGFFLNDAARIATMNYEPTDEDIVRARLRTLGVEEHRFTMESGALPGSEWYIYDVGGSRNNRPMWIPYFDDIQAIIFLAPLAFNLMLEEDSKVNRLEDSIMLWKEICQNPLLAKTTLILFLNKMDILQATLAAGIRVNKFVPSYGDQPNDVQHVTKYFRDKFRGYHKRLSPQARSFYWHETSVVDTRSTAAILVGVREGILRAHLQSVNVI</sequence>
<keyword evidence="6" id="KW-1185">Reference proteome</keyword>
<dbReference type="PANTHER" id="PTHR10218">
    <property type="entry name" value="GTP-BINDING PROTEIN ALPHA SUBUNIT"/>
    <property type="match status" value="1"/>
</dbReference>
<dbReference type="Pfam" id="PF00503">
    <property type="entry name" value="G-alpha"/>
    <property type="match status" value="1"/>
</dbReference>
<dbReference type="Proteomes" id="UP000814176">
    <property type="component" value="Unassembled WGS sequence"/>
</dbReference>
<evidence type="ECO:0000256" key="1">
    <source>
        <dbReference type="ARBA" id="ARBA00022741"/>
    </source>
</evidence>
<dbReference type="SUPFAM" id="SSF52540">
    <property type="entry name" value="P-loop containing nucleoside triphosphate hydrolases"/>
    <property type="match status" value="1"/>
</dbReference>
<dbReference type="RefSeq" id="XP_047772356.1">
    <property type="nucleotide sequence ID" value="XM_047928226.1"/>
</dbReference>
<organism evidence="5 6">
    <name type="scientific">Rhodofomes roseus</name>
    <dbReference type="NCBI Taxonomy" id="34475"/>
    <lineage>
        <taxon>Eukaryota</taxon>
        <taxon>Fungi</taxon>
        <taxon>Dikarya</taxon>
        <taxon>Basidiomycota</taxon>
        <taxon>Agaricomycotina</taxon>
        <taxon>Agaricomycetes</taxon>
        <taxon>Polyporales</taxon>
        <taxon>Rhodofomes</taxon>
    </lineage>
</organism>
<dbReference type="GeneID" id="72008958"/>
<name>A0ABQ8JYF7_9APHY</name>
<evidence type="ECO:0000313" key="6">
    <source>
        <dbReference type="Proteomes" id="UP000814176"/>
    </source>
</evidence>
<protein>
    <submittedName>
        <fullName evidence="5">G-protein alpha subunit</fullName>
    </submittedName>
</protein>
<reference evidence="5 6" key="1">
    <citation type="journal article" date="2021" name="Environ. Microbiol.">
        <title>Gene family expansions and transcriptome signatures uncover fungal adaptations to wood decay.</title>
        <authorList>
            <person name="Hage H."/>
            <person name="Miyauchi S."/>
            <person name="Viragh M."/>
            <person name="Drula E."/>
            <person name="Min B."/>
            <person name="Chaduli D."/>
            <person name="Navarro D."/>
            <person name="Favel A."/>
            <person name="Norest M."/>
            <person name="Lesage-Meessen L."/>
            <person name="Balint B."/>
            <person name="Merenyi Z."/>
            <person name="de Eugenio L."/>
            <person name="Morin E."/>
            <person name="Martinez A.T."/>
            <person name="Baldrian P."/>
            <person name="Stursova M."/>
            <person name="Martinez M.J."/>
            <person name="Novotny C."/>
            <person name="Magnuson J.K."/>
            <person name="Spatafora J.W."/>
            <person name="Maurice S."/>
            <person name="Pangilinan J."/>
            <person name="Andreopoulos W."/>
            <person name="LaButti K."/>
            <person name="Hundley H."/>
            <person name="Na H."/>
            <person name="Kuo A."/>
            <person name="Barry K."/>
            <person name="Lipzen A."/>
            <person name="Henrissat B."/>
            <person name="Riley R."/>
            <person name="Ahrendt S."/>
            <person name="Nagy L.G."/>
            <person name="Grigoriev I.V."/>
            <person name="Martin F."/>
            <person name="Rosso M.N."/>
        </authorList>
    </citation>
    <scope>NUCLEOTIDE SEQUENCE [LARGE SCALE GENOMIC DNA]</scope>
    <source>
        <strain evidence="5 6">CIRM-BRFM 1785</strain>
    </source>
</reference>
<dbReference type="PRINTS" id="PR00318">
    <property type="entry name" value="GPROTEINA"/>
</dbReference>
<keyword evidence="3" id="KW-0807">Transducer</keyword>
<feature type="region of interest" description="Disordered" evidence="4">
    <location>
        <begin position="1"/>
        <end position="38"/>
    </location>
</feature>
<dbReference type="InterPro" id="IPR027417">
    <property type="entry name" value="P-loop_NTPase"/>
</dbReference>
<gene>
    <name evidence="5" type="ORF">C8Q71DRAFT_863765</name>
</gene>
<dbReference type="EMBL" id="JADCUA010000049">
    <property type="protein sequence ID" value="KAH9828700.1"/>
    <property type="molecule type" value="Genomic_DNA"/>
</dbReference>
<dbReference type="InterPro" id="IPR011025">
    <property type="entry name" value="GproteinA_insert"/>
</dbReference>
<keyword evidence="1" id="KW-0547">Nucleotide-binding</keyword>
<keyword evidence="2" id="KW-0342">GTP-binding</keyword>
<comment type="caution">
    <text evidence="5">The sequence shown here is derived from an EMBL/GenBank/DDBJ whole genome shotgun (WGS) entry which is preliminary data.</text>
</comment>
<proteinExistence type="predicted"/>
<dbReference type="SUPFAM" id="SSF47895">
    <property type="entry name" value="Transducin (alpha subunit), insertion domain"/>
    <property type="match status" value="1"/>
</dbReference>
<evidence type="ECO:0000256" key="3">
    <source>
        <dbReference type="ARBA" id="ARBA00023224"/>
    </source>
</evidence>
<feature type="compositionally biased region" description="Basic and acidic residues" evidence="4">
    <location>
        <begin position="229"/>
        <end position="246"/>
    </location>
</feature>
<feature type="compositionally biased region" description="Low complexity" evidence="4">
    <location>
        <begin position="141"/>
        <end position="157"/>
    </location>
</feature>
<feature type="region of interest" description="Disordered" evidence="4">
    <location>
        <begin position="221"/>
        <end position="246"/>
    </location>
</feature>
<dbReference type="Gene3D" id="3.40.50.300">
    <property type="entry name" value="P-loop containing nucleotide triphosphate hydrolases"/>
    <property type="match status" value="2"/>
</dbReference>
<dbReference type="PANTHER" id="PTHR10218:SF360">
    <property type="entry name" value="GUANINE NUCLEOTIDE-BINDING PROTEIN SUBUNIT ALPHA HOMOLOG"/>
    <property type="match status" value="1"/>
</dbReference>
<dbReference type="SMART" id="SM00275">
    <property type="entry name" value="G_alpha"/>
    <property type="match status" value="1"/>
</dbReference>
<accession>A0ABQ8JYF7</accession>